<dbReference type="RefSeq" id="WP_087302414.1">
    <property type="nucleotide sequence ID" value="NZ_NFKP01000022.1"/>
</dbReference>
<feature type="domain" description="HTH cro/C1-type" evidence="1">
    <location>
        <begin position="12"/>
        <end position="68"/>
    </location>
</feature>
<sequence>MATTAASTTQSYLRDARLQAGYASRDTAAIKLNYSPETIGRHERGDVPVSPDDIIRYAEGYQRPDIMLRYCASCPVGKKTGKRAVDRDLPWAALRVSQRLQKAKEIADKLESIADDGIVDHMERADFDTALAFLRSLEETITDMLLWAMSRETEKSRPAATETALVK</sequence>
<gene>
    <name evidence="2" type="ORF">B5F11_14940</name>
</gene>
<reference evidence="3" key="1">
    <citation type="submission" date="2017-04" db="EMBL/GenBank/DDBJ databases">
        <title>Function of individual gut microbiota members based on whole genome sequencing of pure cultures obtained from chicken caecum.</title>
        <authorList>
            <person name="Medvecky M."/>
            <person name="Cejkova D."/>
            <person name="Polansky O."/>
            <person name="Karasova D."/>
            <person name="Kubasova T."/>
            <person name="Cizek A."/>
            <person name="Rychlik I."/>
        </authorList>
    </citation>
    <scope>NUCLEOTIDE SEQUENCE [LARGE SCALE GENOMIC DNA]</scope>
    <source>
        <strain evidence="3">An175</strain>
    </source>
</reference>
<dbReference type="InterPro" id="IPR010982">
    <property type="entry name" value="Lambda_DNA-bd_dom_sf"/>
</dbReference>
<dbReference type="AlphaFoldDB" id="A0A1Y4MH12"/>
<proteinExistence type="predicted"/>
<dbReference type="Pfam" id="PF13560">
    <property type="entry name" value="HTH_31"/>
    <property type="match status" value="1"/>
</dbReference>
<dbReference type="SUPFAM" id="SSF47413">
    <property type="entry name" value="lambda repressor-like DNA-binding domains"/>
    <property type="match status" value="1"/>
</dbReference>
<evidence type="ECO:0000313" key="3">
    <source>
        <dbReference type="Proteomes" id="UP000196386"/>
    </source>
</evidence>
<dbReference type="GO" id="GO:0003677">
    <property type="term" value="F:DNA binding"/>
    <property type="evidence" value="ECO:0007669"/>
    <property type="project" value="InterPro"/>
</dbReference>
<dbReference type="InterPro" id="IPR001387">
    <property type="entry name" value="Cro/C1-type_HTH"/>
</dbReference>
<dbReference type="Gene3D" id="1.10.260.40">
    <property type="entry name" value="lambda repressor-like DNA-binding domains"/>
    <property type="match status" value="1"/>
</dbReference>
<organism evidence="2 3">
    <name type="scientific">Anaerotruncus colihominis</name>
    <dbReference type="NCBI Taxonomy" id="169435"/>
    <lineage>
        <taxon>Bacteria</taxon>
        <taxon>Bacillati</taxon>
        <taxon>Bacillota</taxon>
        <taxon>Clostridia</taxon>
        <taxon>Eubacteriales</taxon>
        <taxon>Oscillospiraceae</taxon>
        <taxon>Anaerotruncus</taxon>
    </lineage>
</organism>
<dbReference type="EMBL" id="NFKP01000022">
    <property type="protein sequence ID" value="OUP68056.1"/>
    <property type="molecule type" value="Genomic_DNA"/>
</dbReference>
<name>A0A1Y4MH12_9FIRM</name>
<protein>
    <recommendedName>
        <fullName evidence="1">HTH cro/C1-type domain-containing protein</fullName>
    </recommendedName>
</protein>
<dbReference type="Proteomes" id="UP000196386">
    <property type="component" value="Unassembled WGS sequence"/>
</dbReference>
<accession>A0A1Y4MH12</accession>
<evidence type="ECO:0000259" key="1">
    <source>
        <dbReference type="SMART" id="SM00530"/>
    </source>
</evidence>
<evidence type="ECO:0000313" key="2">
    <source>
        <dbReference type="EMBL" id="OUP68056.1"/>
    </source>
</evidence>
<dbReference type="SMART" id="SM00530">
    <property type="entry name" value="HTH_XRE"/>
    <property type="match status" value="1"/>
</dbReference>
<comment type="caution">
    <text evidence="2">The sequence shown here is derived from an EMBL/GenBank/DDBJ whole genome shotgun (WGS) entry which is preliminary data.</text>
</comment>